<dbReference type="AlphaFoldDB" id="X1LRS2"/>
<accession>X1LRS2</accession>
<feature type="non-terminal residue" evidence="1">
    <location>
        <position position="1"/>
    </location>
</feature>
<reference evidence="1" key="1">
    <citation type="journal article" date="2014" name="Front. Microbiol.">
        <title>High frequency of phylogenetically diverse reductive dehalogenase-homologous genes in deep subseafloor sedimentary metagenomes.</title>
        <authorList>
            <person name="Kawai M."/>
            <person name="Futagami T."/>
            <person name="Toyoda A."/>
            <person name="Takaki Y."/>
            <person name="Nishi S."/>
            <person name="Hori S."/>
            <person name="Arai W."/>
            <person name="Tsubouchi T."/>
            <person name="Morono Y."/>
            <person name="Uchiyama I."/>
            <person name="Ito T."/>
            <person name="Fujiyama A."/>
            <person name="Inagaki F."/>
            <person name="Takami H."/>
        </authorList>
    </citation>
    <scope>NUCLEOTIDE SEQUENCE</scope>
    <source>
        <strain evidence="1">Expedition CK06-06</strain>
    </source>
</reference>
<proteinExistence type="predicted"/>
<gene>
    <name evidence="1" type="ORF">S03H2_73082</name>
</gene>
<dbReference type="EMBL" id="BARU01049861">
    <property type="protein sequence ID" value="GAH96848.1"/>
    <property type="molecule type" value="Genomic_DNA"/>
</dbReference>
<name>X1LRS2_9ZZZZ</name>
<feature type="non-terminal residue" evidence="1">
    <location>
        <position position="34"/>
    </location>
</feature>
<comment type="caution">
    <text evidence="1">The sequence shown here is derived from an EMBL/GenBank/DDBJ whole genome shotgun (WGS) entry which is preliminary data.</text>
</comment>
<evidence type="ECO:0000313" key="1">
    <source>
        <dbReference type="EMBL" id="GAH96848.1"/>
    </source>
</evidence>
<protein>
    <submittedName>
        <fullName evidence="1">Uncharacterized protein</fullName>
    </submittedName>
</protein>
<organism evidence="1">
    <name type="scientific">marine sediment metagenome</name>
    <dbReference type="NCBI Taxonomy" id="412755"/>
    <lineage>
        <taxon>unclassified sequences</taxon>
        <taxon>metagenomes</taxon>
        <taxon>ecological metagenomes</taxon>
    </lineage>
</organism>
<dbReference type="Gene3D" id="2.40.50.100">
    <property type="match status" value="1"/>
</dbReference>
<sequence length="34" mass="3950">DGLVKEVSADKIIIENTDNIQKEYILKKFVRSNQ</sequence>